<dbReference type="Pfam" id="PF05327">
    <property type="entry name" value="RRN3"/>
    <property type="match status" value="1"/>
</dbReference>
<evidence type="ECO:0000256" key="1">
    <source>
        <dbReference type="ARBA" id="ARBA00010098"/>
    </source>
</evidence>
<dbReference type="PANTHER" id="PTHR12790:SF0">
    <property type="entry name" value="RNA POLYMERASE I-SPECIFIC TRANSCRIPTION INITIATION FACTOR RRN3-RELATED"/>
    <property type="match status" value="1"/>
</dbReference>
<feature type="region of interest" description="Disordered" evidence="2">
    <location>
        <begin position="35"/>
        <end position="54"/>
    </location>
</feature>
<evidence type="ECO:0000313" key="4">
    <source>
        <dbReference type="Proteomes" id="UP000269276"/>
    </source>
</evidence>
<evidence type="ECO:0008006" key="5">
    <source>
        <dbReference type="Google" id="ProtNLM"/>
    </source>
</evidence>
<comment type="caution">
    <text evidence="3">The sequence shown here is derived from an EMBL/GenBank/DDBJ whole genome shotgun (WGS) entry which is preliminary data.</text>
</comment>
<dbReference type="GO" id="GO:0001042">
    <property type="term" value="F:RNA polymerase I core binding"/>
    <property type="evidence" value="ECO:0007669"/>
    <property type="project" value="TreeGrafter"/>
</dbReference>
<dbReference type="PANTHER" id="PTHR12790">
    <property type="entry name" value="TRANSCRIPTION INITIATION FACTOR IA RRN3"/>
    <property type="match status" value="1"/>
</dbReference>
<feature type="region of interest" description="Disordered" evidence="2">
    <location>
        <begin position="323"/>
        <end position="362"/>
    </location>
</feature>
<dbReference type="GO" id="GO:0001181">
    <property type="term" value="F:RNA polymerase I general transcription initiation factor activity"/>
    <property type="evidence" value="ECO:0007669"/>
    <property type="project" value="InterPro"/>
</dbReference>
<dbReference type="VEuPathDB" id="FungiDB:BTJ68_08929"/>
<evidence type="ECO:0000256" key="2">
    <source>
        <dbReference type="SAM" id="MobiDB-lite"/>
    </source>
</evidence>
<sequence>MEKRVCLSPPIHILTYPRTAFHDRIHRAGNMVSVATPRGAMPPPPTPLPKRSTLGLKRDSSYLDTDDASSLSNTTKKLKVAFDPNVDVRIVDDWTEKSFDLVKEEVRLGVERHLAAGDQRDDSQYIKLLQTLSQDAGSGEAPSGKLLKKYILAIDAKVSSLGECGKLAAAVLDLSWVGRDEVFAGLYIRFLTSLATAHSKFIPSIMQSLVAHFARLPASSGRLAGENPVDRATMFTRVHMAIRILLRQVPSASAALARAMKGEFPNDLATTRSYVQYQKHLLRCADYAPELKAEILSIITQRLVSIDVQIQLDIEDLEEEAEERLLQQQTGHKGQPAEAEDSDDSDIDSVSESEETVTEDEQRLREVRLKVAKMDGTLDMLFEYYTPLIQNGPRAELNDAYQQLLSHFATFILPNRTRHAQFLVFHFSQTLPQHTTLFAQQCLSIAFQPSASTSIRLHACAYLASFVARGAHLSSASVRDVFAILCEHLEGFRRRYEPSCRGPDKRTYCLYYAVAQAILYIFCFRWRDLVVGSASPEPGDEDLSEDDLLAEGRDLAWLPGVKEALQKNIHSRLNPLKVCSPAIVGEFAKIAHHIRFLYIFSILETNKRVRLGNGYTYYTTGGMMDMGRRETAMDRKVGEAHLQLEAYFPFDPYHLPRSKRWVEGDYNEWKQPAGMKQDDDDDSDDDDEEDESEDESLPEELDQLPVGDSESVSS</sequence>
<feature type="region of interest" description="Disordered" evidence="2">
    <location>
        <begin position="666"/>
        <end position="714"/>
    </location>
</feature>
<dbReference type="Proteomes" id="UP000269276">
    <property type="component" value="Unassembled WGS sequence"/>
</dbReference>
<name>A0A3M7ELP0_HORWE</name>
<dbReference type="EMBL" id="QWIP01000029">
    <property type="protein sequence ID" value="RMY77076.1"/>
    <property type="molecule type" value="Genomic_DNA"/>
</dbReference>
<dbReference type="GO" id="GO:0006361">
    <property type="term" value="P:transcription initiation at RNA polymerase I promoter"/>
    <property type="evidence" value="ECO:0007669"/>
    <property type="project" value="InterPro"/>
</dbReference>
<protein>
    <recommendedName>
        <fullName evidence="5">RNA polymerase I-specific transcription initiation factor RRN3</fullName>
    </recommendedName>
</protein>
<gene>
    <name evidence="3" type="ORF">D0863_01541</name>
</gene>
<proteinExistence type="inferred from homology"/>
<feature type="compositionally biased region" description="Acidic residues" evidence="2">
    <location>
        <begin position="338"/>
        <end position="359"/>
    </location>
</feature>
<feature type="compositionally biased region" description="Acidic residues" evidence="2">
    <location>
        <begin position="678"/>
        <end position="702"/>
    </location>
</feature>
<reference evidence="3 4" key="1">
    <citation type="journal article" date="2018" name="BMC Genomics">
        <title>Genomic evidence for intraspecific hybridization in a clonal and extremely halotolerant yeast.</title>
        <authorList>
            <person name="Gostincar C."/>
            <person name="Stajich J.E."/>
            <person name="Zupancic J."/>
            <person name="Zalar P."/>
            <person name="Gunde-Cimerman N."/>
        </authorList>
    </citation>
    <scope>NUCLEOTIDE SEQUENCE [LARGE SCALE GENOMIC DNA]</scope>
    <source>
        <strain evidence="3 4">EXF-2682</strain>
    </source>
</reference>
<accession>A0A3M7ELP0</accession>
<evidence type="ECO:0000313" key="3">
    <source>
        <dbReference type="EMBL" id="RMY77076.1"/>
    </source>
</evidence>
<dbReference type="OrthoDB" id="26970at2759"/>
<dbReference type="InterPro" id="IPR007991">
    <property type="entry name" value="RNA_pol_I_trans_ini_fac_RRN3"/>
</dbReference>
<dbReference type="GO" id="GO:0005634">
    <property type="term" value="C:nucleus"/>
    <property type="evidence" value="ECO:0007669"/>
    <property type="project" value="TreeGrafter"/>
</dbReference>
<organism evidence="3 4">
    <name type="scientific">Hortaea werneckii</name>
    <name type="common">Black yeast</name>
    <name type="synonym">Cladosporium werneckii</name>
    <dbReference type="NCBI Taxonomy" id="91943"/>
    <lineage>
        <taxon>Eukaryota</taxon>
        <taxon>Fungi</taxon>
        <taxon>Dikarya</taxon>
        <taxon>Ascomycota</taxon>
        <taxon>Pezizomycotina</taxon>
        <taxon>Dothideomycetes</taxon>
        <taxon>Dothideomycetidae</taxon>
        <taxon>Mycosphaerellales</taxon>
        <taxon>Teratosphaeriaceae</taxon>
        <taxon>Hortaea</taxon>
    </lineage>
</organism>
<comment type="similarity">
    <text evidence="1">Belongs to the RRN3 family.</text>
</comment>
<dbReference type="AlphaFoldDB" id="A0A3M7ELP0"/>